<evidence type="ECO:0000313" key="2">
    <source>
        <dbReference type="EMBL" id="GBP23940.1"/>
    </source>
</evidence>
<protein>
    <submittedName>
        <fullName evidence="2">Uncharacterized protein</fullName>
    </submittedName>
</protein>
<dbReference type="Proteomes" id="UP000299102">
    <property type="component" value="Unassembled WGS sequence"/>
</dbReference>
<accession>A0A4C1UCT6</accession>
<feature type="region of interest" description="Disordered" evidence="1">
    <location>
        <begin position="57"/>
        <end position="80"/>
    </location>
</feature>
<gene>
    <name evidence="2" type="ORF">EVAR_17577_1</name>
</gene>
<keyword evidence="3" id="KW-1185">Reference proteome</keyword>
<reference evidence="2 3" key="1">
    <citation type="journal article" date="2019" name="Commun. Biol.">
        <title>The bagworm genome reveals a unique fibroin gene that provides high tensile strength.</title>
        <authorList>
            <person name="Kono N."/>
            <person name="Nakamura H."/>
            <person name="Ohtoshi R."/>
            <person name="Tomita M."/>
            <person name="Numata K."/>
            <person name="Arakawa K."/>
        </authorList>
    </citation>
    <scope>NUCLEOTIDE SEQUENCE [LARGE SCALE GENOMIC DNA]</scope>
</reference>
<evidence type="ECO:0000313" key="3">
    <source>
        <dbReference type="Proteomes" id="UP000299102"/>
    </source>
</evidence>
<dbReference type="AlphaFoldDB" id="A0A4C1UCT6"/>
<proteinExistence type="predicted"/>
<sequence>MTLKGHQCGALPAPAGVPLHSFSPYCKLHVTSYAEVPARKAPIGQSRADAIREVKRERAFSSSAAADRKPEEKGKQLTAESEACLVQRRRRFIQNHFPWKSIRPPQKDI</sequence>
<comment type="caution">
    <text evidence="2">The sequence shown here is derived from an EMBL/GenBank/DDBJ whole genome shotgun (WGS) entry which is preliminary data.</text>
</comment>
<organism evidence="2 3">
    <name type="scientific">Eumeta variegata</name>
    <name type="common">Bagworm moth</name>
    <name type="synonym">Eumeta japonica</name>
    <dbReference type="NCBI Taxonomy" id="151549"/>
    <lineage>
        <taxon>Eukaryota</taxon>
        <taxon>Metazoa</taxon>
        <taxon>Ecdysozoa</taxon>
        <taxon>Arthropoda</taxon>
        <taxon>Hexapoda</taxon>
        <taxon>Insecta</taxon>
        <taxon>Pterygota</taxon>
        <taxon>Neoptera</taxon>
        <taxon>Endopterygota</taxon>
        <taxon>Lepidoptera</taxon>
        <taxon>Glossata</taxon>
        <taxon>Ditrysia</taxon>
        <taxon>Tineoidea</taxon>
        <taxon>Psychidae</taxon>
        <taxon>Oiketicinae</taxon>
        <taxon>Eumeta</taxon>
    </lineage>
</organism>
<feature type="compositionally biased region" description="Basic and acidic residues" evidence="1">
    <location>
        <begin position="66"/>
        <end position="75"/>
    </location>
</feature>
<name>A0A4C1UCT6_EUMVA</name>
<dbReference type="EMBL" id="BGZK01000155">
    <property type="protein sequence ID" value="GBP23940.1"/>
    <property type="molecule type" value="Genomic_DNA"/>
</dbReference>
<evidence type="ECO:0000256" key="1">
    <source>
        <dbReference type="SAM" id="MobiDB-lite"/>
    </source>
</evidence>